<dbReference type="RefSeq" id="WP_139230273.1">
    <property type="nucleotide sequence ID" value="NZ_FPAS01000001.1"/>
</dbReference>
<gene>
    <name evidence="3" type="ORF">SAMN05216474_1221</name>
</gene>
<feature type="compositionally biased region" description="Basic and acidic residues" evidence="1">
    <location>
        <begin position="173"/>
        <end position="248"/>
    </location>
</feature>
<protein>
    <submittedName>
        <fullName evidence="3">Uncharacterized protein</fullName>
    </submittedName>
</protein>
<proteinExistence type="predicted"/>
<feature type="chain" id="PRO_5014744482" evidence="2">
    <location>
        <begin position="19"/>
        <end position="547"/>
    </location>
</feature>
<sequence length="547" mass="62436">MKNILISLLLLMSLYAFGQEGKYKQELSSQTNYTEGANSGTVNIKVVFDVFFGEPTVAAIAKLESFEGCKPYTLNLSVDIYDGARKVSTRTFTNLISFDVKSSPDWDEIFPGLSEEQAKDLYKRGFSIRNPRMVDLKFEDCASNTEDAQSTGASTNSSSVNAQENTGTSNSSEETKAQEEEERRAAEKAAEEEATARAKAAEDQRQKEIEAEQAKRQAEAEAARKEQERRAENLRKKQEYDRKVAEQRDRNVQQAGAMAASNLGAMAAIAMVVYADMGKVKAENTYYGNQLALGIDMGYSLSSMPLVFNSSRTTYIYNYNTGNNQYVTSTEDDDRRASTINLEFKPFIGYEHDNWGFNAYGCFQPGISLIIDRYNISHYYGGEVFGGIGALKFFYEYRRGNRKMGTIEWIDPEEFGDGIAMYKYKQSKLGLRITFENTYGSYARHHLKFGLIYENFLEALEHEHGKTRMWYYNLNPEKLGNPNKYYRIFGYHFSWNKEHNFNFYMNVYPNHPIVGVNKYSNSDSFKERETGAPFVEIGFVRQIKAFF</sequence>
<evidence type="ECO:0000313" key="3">
    <source>
        <dbReference type="EMBL" id="SFT54518.1"/>
    </source>
</evidence>
<organism evidence="3 4">
    <name type="scientific">Lishizhenia tianjinensis</name>
    <dbReference type="NCBI Taxonomy" id="477690"/>
    <lineage>
        <taxon>Bacteria</taxon>
        <taxon>Pseudomonadati</taxon>
        <taxon>Bacteroidota</taxon>
        <taxon>Flavobacteriia</taxon>
        <taxon>Flavobacteriales</taxon>
        <taxon>Crocinitomicaceae</taxon>
        <taxon>Lishizhenia</taxon>
    </lineage>
</organism>
<evidence type="ECO:0000256" key="1">
    <source>
        <dbReference type="SAM" id="MobiDB-lite"/>
    </source>
</evidence>
<evidence type="ECO:0000256" key="2">
    <source>
        <dbReference type="SAM" id="SignalP"/>
    </source>
</evidence>
<dbReference type="AlphaFoldDB" id="A0A1I6YW48"/>
<dbReference type="OrthoDB" id="10012868at2"/>
<reference evidence="3 4" key="1">
    <citation type="submission" date="2016-10" db="EMBL/GenBank/DDBJ databases">
        <authorList>
            <person name="de Groot N.N."/>
        </authorList>
    </citation>
    <scope>NUCLEOTIDE SEQUENCE [LARGE SCALE GENOMIC DNA]</scope>
    <source>
        <strain evidence="3 4">CGMCC 1.7005</strain>
    </source>
</reference>
<evidence type="ECO:0000313" key="4">
    <source>
        <dbReference type="Proteomes" id="UP000236454"/>
    </source>
</evidence>
<name>A0A1I6YW48_9FLAO</name>
<accession>A0A1I6YW48</accession>
<dbReference type="EMBL" id="FPAS01000001">
    <property type="protein sequence ID" value="SFT54518.1"/>
    <property type="molecule type" value="Genomic_DNA"/>
</dbReference>
<feature type="signal peptide" evidence="2">
    <location>
        <begin position="1"/>
        <end position="18"/>
    </location>
</feature>
<feature type="compositionally biased region" description="Polar residues" evidence="1">
    <location>
        <begin position="145"/>
        <end position="172"/>
    </location>
</feature>
<dbReference type="Proteomes" id="UP000236454">
    <property type="component" value="Unassembled WGS sequence"/>
</dbReference>
<feature type="region of interest" description="Disordered" evidence="1">
    <location>
        <begin position="145"/>
        <end position="248"/>
    </location>
</feature>
<dbReference type="STRING" id="477690.SAMN05216474_1221"/>
<keyword evidence="2" id="KW-0732">Signal</keyword>
<keyword evidence="4" id="KW-1185">Reference proteome</keyword>